<evidence type="ECO:0000313" key="2">
    <source>
        <dbReference type="EMBL" id="KII60304.1"/>
    </source>
</evidence>
<comment type="caution">
    <text evidence="2">The sequence shown here is derived from an EMBL/GenBank/DDBJ whole genome shotgun (WGS) entry which is preliminary data.</text>
</comment>
<dbReference type="EMBL" id="JWZT01005706">
    <property type="protein sequence ID" value="KII60304.1"/>
    <property type="molecule type" value="Genomic_DNA"/>
</dbReference>
<feature type="region of interest" description="Disordered" evidence="1">
    <location>
        <begin position="79"/>
        <end position="107"/>
    </location>
</feature>
<dbReference type="Proteomes" id="UP000031668">
    <property type="component" value="Unassembled WGS sequence"/>
</dbReference>
<evidence type="ECO:0000256" key="1">
    <source>
        <dbReference type="SAM" id="MobiDB-lite"/>
    </source>
</evidence>
<name>A0A0C2M7G0_THEKT</name>
<reference evidence="2 3" key="1">
    <citation type="journal article" date="2014" name="Genome Biol. Evol.">
        <title>The genome of the myxosporean Thelohanellus kitauei shows adaptations to nutrient acquisition within its fish host.</title>
        <authorList>
            <person name="Yang Y."/>
            <person name="Xiong J."/>
            <person name="Zhou Z."/>
            <person name="Huo F."/>
            <person name="Miao W."/>
            <person name="Ran C."/>
            <person name="Liu Y."/>
            <person name="Zhang J."/>
            <person name="Feng J."/>
            <person name="Wang M."/>
            <person name="Wang M."/>
            <person name="Wang L."/>
            <person name="Yao B."/>
        </authorList>
    </citation>
    <scope>NUCLEOTIDE SEQUENCE [LARGE SCALE GENOMIC DNA]</scope>
    <source>
        <strain evidence="2">Wuqing</strain>
    </source>
</reference>
<protein>
    <submittedName>
        <fullName evidence="2">Uncharacterized protein</fullName>
    </submittedName>
</protein>
<keyword evidence="3" id="KW-1185">Reference proteome</keyword>
<evidence type="ECO:0000313" key="3">
    <source>
        <dbReference type="Proteomes" id="UP000031668"/>
    </source>
</evidence>
<gene>
    <name evidence="2" type="ORF">RF11_15336</name>
</gene>
<feature type="compositionally biased region" description="Basic and acidic residues" evidence="1">
    <location>
        <begin position="81"/>
        <end position="107"/>
    </location>
</feature>
<sequence length="107" mass="12152">MVTKLKRPDGLSEMIDIFHEWLPLDSPDSSVVVAVDKMNNIDVLCEVMKQLLNQNEASQSNHVNSSMLALSLAQAYKKGMRQVEKREPEAKSRSCSPERTDHNKNIR</sequence>
<accession>A0A0C2M7G0</accession>
<organism evidence="2 3">
    <name type="scientific">Thelohanellus kitauei</name>
    <name type="common">Myxosporean</name>
    <dbReference type="NCBI Taxonomy" id="669202"/>
    <lineage>
        <taxon>Eukaryota</taxon>
        <taxon>Metazoa</taxon>
        <taxon>Cnidaria</taxon>
        <taxon>Myxozoa</taxon>
        <taxon>Myxosporea</taxon>
        <taxon>Bivalvulida</taxon>
        <taxon>Platysporina</taxon>
        <taxon>Myxobolidae</taxon>
        <taxon>Thelohanellus</taxon>
    </lineage>
</organism>
<proteinExistence type="predicted"/>
<dbReference type="AlphaFoldDB" id="A0A0C2M7G0"/>